<feature type="region of interest" description="Disordered" evidence="6">
    <location>
        <begin position="1"/>
        <end position="57"/>
    </location>
</feature>
<dbReference type="SMART" id="SM00906">
    <property type="entry name" value="Fungal_trans"/>
    <property type="match status" value="1"/>
</dbReference>
<evidence type="ECO:0000313" key="9">
    <source>
        <dbReference type="Proteomes" id="UP001610334"/>
    </source>
</evidence>
<evidence type="ECO:0000256" key="1">
    <source>
        <dbReference type="ARBA" id="ARBA00022723"/>
    </source>
</evidence>
<proteinExistence type="predicted"/>
<dbReference type="PANTHER" id="PTHR47654">
    <property type="entry name" value="ZN(II)2CYS6 TRANSCRIPTION FACTOR (EUROFUNG)-RELATED"/>
    <property type="match status" value="1"/>
</dbReference>
<name>A0ABR4H5D5_9EURO</name>
<dbReference type="SUPFAM" id="SSF57701">
    <property type="entry name" value="Zn2/Cys6 DNA-binding domain"/>
    <property type="match status" value="1"/>
</dbReference>
<dbReference type="Pfam" id="PF04082">
    <property type="entry name" value="Fungal_trans"/>
    <property type="match status" value="1"/>
</dbReference>
<accession>A0ABR4H5D5</accession>
<dbReference type="CDD" id="cd00067">
    <property type="entry name" value="GAL4"/>
    <property type="match status" value="1"/>
</dbReference>
<dbReference type="InterPro" id="IPR001138">
    <property type="entry name" value="Zn2Cys6_DnaBD"/>
</dbReference>
<dbReference type="CDD" id="cd12148">
    <property type="entry name" value="fungal_TF_MHR"/>
    <property type="match status" value="1"/>
</dbReference>
<evidence type="ECO:0000256" key="5">
    <source>
        <dbReference type="ARBA" id="ARBA00023242"/>
    </source>
</evidence>
<keyword evidence="2" id="KW-0805">Transcription regulation</keyword>
<dbReference type="Pfam" id="PF00172">
    <property type="entry name" value="Zn_clus"/>
    <property type="match status" value="1"/>
</dbReference>
<keyword evidence="4" id="KW-0804">Transcription</keyword>
<evidence type="ECO:0000313" key="8">
    <source>
        <dbReference type="EMBL" id="KAL2810683.1"/>
    </source>
</evidence>
<organism evidence="8 9">
    <name type="scientific">Aspergillus granulosus</name>
    <dbReference type="NCBI Taxonomy" id="176169"/>
    <lineage>
        <taxon>Eukaryota</taxon>
        <taxon>Fungi</taxon>
        <taxon>Dikarya</taxon>
        <taxon>Ascomycota</taxon>
        <taxon>Pezizomycotina</taxon>
        <taxon>Eurotiomycetes</taxon>
        <taxon>Eurotiomycetidae</taxon>
        <taxon>Eurotiales</taxon>
        <taxon>Aspergillaceae</taxon>
        <taxon>Aspergillus</taxon>
        <taxon>Aspergillus subgen. Nidulantes</taxon>
    </lineage>
</organism>
<evidence type="ECO:0000256" key="3">
    <source>
        <dbReference type="ARBA" id="ARBA00023125"/>
    </source>
</evidence>
<protein>
    <submittedName>
        <fullName evidence="8">Fungal-specific transcription factor domain-containing protein</fullName>
    </submittedName>
</protein>
<dbReference type="Gene3D" id="4.10.240.10">
    <property type="entry name" value="Zn(2)-C6 fungal-type DNA-binding domain"/>
    <property type="match status" value="1"/>
</dbReference>
<dbReference type="Proteomes" id="UP001610334">
    <property type="component" value="Unassembled WGS sequence"/>
</dbReference>
<dbReference type="PANTHER" id="PTHR47654:SF3">
    <property type="entry name" value="ZN(II)2CYS6 TRANSCRIPTION FACTOR (EUROFUNG)"/>
    <property type="match status" value="1"/>
</dbReference>
<feature type="compositionally biased region" description="Polar residues" evidence="6">
    <location>
        <begin position="835"/>
        <end position="845"/>
    </location>
</feature>
<feature type="compositionally biased region" description="Pro residues" evidence="6">
    <location>
        <begin position="794"/>
        <end position="810"/>
    </location>
</feature>
<comment type="caution">
    <text evidence="8">The sequence shown here is derived from an EMBL/GenBank/DDBJ whole genome shotgun (WGS) entry which is preliminary data.</text>
</comment>
<dbReference type="SMART" id="SM00066">
    <property type="entry name" value="GAL4"/>
    <property type="match status" value="1"/>
</dbReference>
<keyword evidence="3" id="KW-0238">DNA-binding</keyword>
<keyword evidence="9" id="KW-1185">Reference proteome</keyword>
<reference evidence="8 9" key="1">
    <citation type="submission" date="2024-07" db="EMBL/GenBank/DDBJ databases">
        <title>Section-level genome sequencing and comparative genomics of Aspergillus sections Usti and Cavernicolus.</title>
        <authorList>
            <consortium name="Lawrence Berkeley National Laboratory"/>
            <person name="Nybo J.L."/>
            <person name="Vesth T.C."/>
            <person name="Theobald S."/>
            <person name="Frisvad J.C."/>
            <person name="Larsen T.O."/>
            <person name="Kjaerboelling I."/>
            <person name="Rothschild-Mancinelli K."/>
            <person name="Lyhne E.K."/>
            <person name="Kogle M.E."/>
            <person name="Barry K."/>
            <person name="Clum A."/>
            <person name="Na H."/>
            <person name="Ledsgaard L."/>
            <person name="Lin J."/>
            <person name="Lipzen A."/>
            <person name="Kuo A."/>
            <person name="Riley R."/>
            <person name="Mondo S."/>
            <person name="Labutti K."/>
            <person name="Haridas S."/>
            <person name="Pangalinan J."/>
            <person name="Salamov A.A."/>
            <person name="Simmons B.A."/>
            <person name="Magnuson J.K."/>
            <person name="Chen J."/>
            <person name="Drula E."/>
            <person name="Henrissat B."/>
            <person name="Wiebenga A."/>
            <person name="Lubbers R.J."/>
            <person name="Gomes A.C."/>
            <person name="Makela M.R."/>
            <person name="Stajich J."/>
            <person name="Grigoriev I.V."/>
            <person name="Mortensen U.H."/>
            <person name="De Vries R.P."/>
            <person name="Baker S.E."/>
            <person name="Andersen M.R."/>
        </authorList>
    </citation>
    <scope>NUCLEOTIDE SEQUENCE [LARGE SCALE GENOMIC DNA]</scope>
    <source>
        <strain evidence="8 9">CBS 588.65</strain>
    </source>
</reference>
<dbReference type="InterPro" id="IPR036864">
    <property type="entry name" value="Zn2-C6_fun-type_DNA-bd_sf"/>
</dbReference>
<feature type="domain" description="Zn(2)-C6 fungal-type" evidence="7">
    <location>
        <begin position="93"/>
        <end position="123"/>
    </location>
</feature>
<feature type="region of interest" description="Disordered" evidence="6">
    <location>
        <begin position="775"/>
        <end position="850"/>
    </location>
</feature>
<dbReference type="EMBL" id="JBFXLT010000068">
    <property type="protein sequence ID" value="KAL2810683.1"/>
    <property type="molecule type" value="Genomic_DNA"/>
</dbReference>
<dbReference type="InterPro" id="IPR053230">
    <property type="entry name" value="Trans_reg_galc"/>
</dbReference>
<dbReference type="InterPro" id="IPR007219">
    <property type="entry name" value="XnlR_reg_dom"/>
</dbReference>
<dbReference type="PROSITE" id="PS00463">
    <property type="entry name" value="ZN2_CY6_FUNGAL_1"/>
    <property type="match status" value="1"/>
</dbReference>
<gene>
    <name evidence="8" type="ORF">BJX63DRAFT_307620</name>
</gene>
<dbReference type="PROSITE" id="PS50048">
    <property type="entry name" value="ZN2_CY6_FUNGAL_2"/>
    <property type="match status" value="1"/>
</dbReference>
<evidence type="ECO:0000256" key="4">
    <source>
        <dbReference type="ARBA" id="ARBA00023163"/>
    </source>
</evidence>
<evidence type="ECO:0000256" key="2">
    <source>
        <dbReference type="ARBA" id="ARBA00023015"/>
    </source>
</evidence>
<feature type="compositionally biased region" description="Low complexity" evidence="6">
    <location>
        <begin position="180"/>
        <end position="192"/>
    </location>
</feature>
<keyword evidence="5" id="KW-0539">Nucleus</keyword>
<evidence type="ECO:0000256" key="6">
    <source>
        <dbReference type="SAM" id="MobiDB-lite"/>
    </source>
</evidence>
<sequence length="910" mass="101882">MEIPPGHPQAGGSDGQGDSFLQPRSENQPSIVPVANPPSQRGSALPIPRGPPSSARSTTLAAGRKQMASNHKVAIPRQRTGAAPRYSRRVPLACETCRLRKTKCSGDTPICRQCAELRVECRYPISWRERTKGELAKLSAKSEDYESLLREISCFVDGRTSERIKNVLDKYSEPVDGTLSDQQSANSAVASAADEEPEIDAESLPSSIGSLDAIDRVDEDLNRSPNSRATGYMGKNSEVTWLQRLRREAEHRARKLPGASEHKPEHEFSIHSVNYHLDDVDISPPGPVHLYWIPPRNVADKLFEDYLDTIHPVFPILGRTLFSAQYRNFFDNSARPGDKWLAILNLIFAIASYHAHLMQAPWRGDECDHLVYLARARALSLNSDALFTHPDLQQVQVEALMAFYLLSTDQINRSWRIASLALRSGISLGLNLRNSSEATPDVSKEARYRVWWCLYTFEHLLGIMTGRMTGISDGICTTPMPLPVGEERFQDPKVVQLLGNLELRQERVESALASSFVRQMPLNPQDGRDLHGSDKIRDTTGLSGLPHSCSLFFLYHVDLAVITQEVINRVYSLDCIMIPWSQIENRIGELRARIELWHSNLPKVYDWRSRDEQSPDLLRARLCLAFGFYSARITLGRPCLCRRDIQNPDMPFQKKTFTHEIAVTVLDSAQQLVGLLPDVPDASSIYQLCPWWCVLHYLMQATTVLLLELSFGSIHMPNKEGAFLEAAKKAIRWIHAMSKFSAASRRAWELCDGNLRRLATSLDFDVSDIPTADYQFDLDDSGRRPHNHLQDNPNPKPHNPVSTNPPPSPTPILHFSPAGGAEGQPKEQHPPPQDPTTLQHVQPPSMSLPGYAGAASLEALQNESPFLFPLDSSSGGASNDTYFPYDPITGEFIRSFFPASYEEESWNGKY</sequence>
<evidence type="ECO:0000259" key="7">
    <source>
        <dbReference type="PROSITE" id="PS50048"/>
    </source>
</evidence>
<feature type="region of interest" description="Disordered" evidence="6">
    <location>
        <begin position="174"/>
        <end position="205"/>
    </location>
</feature>
<keyword evidence="1" id="KW-0479">Metal-binding</keyword>